<protein>
    <recommendedName>
        <fullName evidence="4">Extra-cytoplasmic solute receptor</fullName>
    </recommendedName>
</protein>
<dbReference type="EMBL" id="OFSQ01000016">
    <property type="protein sequence ID" value="SOY51134.1"/>
    <property type="molecule type" value="Genomic_DNA"/>
</dbReference>
<dbReference type="PANTHER" id="PTHR42928:SF5">
    <property type="entry name" value="BLR1237 PROTEIN"/>
    <property type="match status" value="1"/>
</dbReference>
<dbReference type="PROSITE" id="PS51318">
    <property type="entry name" value="TAT"/>
    <property type="match status" value="1"/>
</dbReference>
<reference evidence="3" key="1">
    <citation type="submission" date="2018-01" db="EMBL/GenBank/DDBJ databases">
        <authorList>
            <person name="Clerissi C."/>
        </authorList>
    </citation>
    <scope>NUCLEOTIDE SEQUENCE</scope>
    <source>
        <strain evidence="3">Cupriavidus sp. LMG 19464</strain>
    </source>
</reference>
<dbReference type="Gene3D" id="3.40.190.150">
    <property type="entry name" value="Bordetella uptake gene, domain 1"/>
    <property type="match status" value="1"/>
</dbReference>
<evidence type="ECO:0000313" key="3">
    <source>
        <dbReference type="EMBL" id="SOY51134.1"/>
    </source>
</evidence>
<gene>
    <name evidence="3" type="ORF">CBM2587_A230117</name>
</gene>
<evidence type="ECO:0008006" key="4">
    <source>
        <dbReference type="Google" id="ProtNLM"/>
    </source>
</evidence>
<evidence type="ECO:0000256" key="2">
    <source>
        <dbReference type="SAM" id="SignalP"/>
    </source>
</evidence>
<dbReference type="RefSeq" id="WP_116357408.1">
    <property type="nucleotide sequence ID" value="NZ_LT976853.1"/>
</dbReference>
<accession>A0A375BRM5</accession>
<evidence type="ECO:0000256" key="1">
    <source>
        <dbReference type="ARBA" id="ARBA00006987"/>
    </source>
</evidence>
<feature type="signal peptide" evidence="2">
    <location>
        <begin position="1"/>
        <end position="44"/>
    </location>
</feature>
<organism evidence="3">
    <name type="scientific">Cupriavidus taiwanensis</name>
    <dbReference type="NCBI Taxonomy" id="164546"/>
    <lineage>
        <taxon>Bacteria</taxon>
        <taxon>Pseudomonadati</taxon>
        <taxon>Pseudomonadota</taxon>
        <taxon>Betaproteobacteria</taxon>
        <taxon>Burkholderiales</taxon>
        <taxon>Burkholderiaceae</taxon>
        <taxon>Cupriavidus</taxon>
    </lineage>
</organism>
<comment type="caution">
    <text evidence="3">The sequence shown here is derived from an EMBL/GenBank/DDBJ whole genome shotgun (WGS) entry which is preliminary data.</text>
</comment>
<dbReference type="Gene3D" id="3.40.190.10">
    <property type="entry name" value="Periplasmic binding protein-like II"/>
    <property type="match status" value="1"/>
</dbReference>
<dbReference type="SUPFAM" id="SSF53850">
    <property type="entry name" value="Periplasmic binding protein-like II"/>
    <property type="match status" value="1"/>
</dbReference>
<dbReference type="InterPro" id="IPR006311">
    <property type="entry name" value="TAT_signal"/>
</dbReference>
<sequence length="338" mass="35803">MPRPHCPQRSPDAGRRAMLKAMPAAALIPAVAALGLPAAARAQAWPARPITLIVPFTAGGATDVQMRALCLAASKTLGQPIVIQNQPGVSGTLGPAAMARSAARDGYTLALITPALFRLPHLQPVSYDAIKDFTYIIGLTSYVYGISVPAGSPWQRFGDFIGHARANPGKVNVAAVGTGSLGQITVRRLEQQAGIKLNFIPFKGGADALSALLGGHVDVMIEAGWGAMAEAGKVRLLAVAEPQRLKRWQAVPTLRELGYDITVQSEVGIAGPRALDPAVVATLHDAFRQATSDPAYVRALEAESMPNRYMNTADYQHYAASQFASDKRLVAELGIRLD</sequence>
<feature type="chain" id="PRO_5016977944" description="Extra-cytoplasmic solute receptor" evidence="2">
    <location>
        <begin position="45"/>
        <end position="338"/>
    </location>
</feature>
<dbReference type="Pfam" id="PF03401">
    <property type="entry name" value="TctC"/>
    <property type="match status" value="1"/>
</dbReference>
<dbReference type="CDD" id="cd07012">
    <property type="entry name" value="PBP2_Bug_TTT"/>
    <property type="match status" value="1"/>
</dbReference>
<dbReference type="PIRSF" id="PIRSF017082">
    <property type="entry name" value="YflP"/>
    <property type="match status" value="1"/>
</dbReference>
<dbReference type="Proteomes" id="UP000256780">
    <property type="component" value="Chromosome CBM2587_a"/>
</dbReference>
<dbReference type="PANTHER" id="PTHR42928">
    <property type="entry name" value="TRICARBOXYLATE-BINDING PROTEIN"/>
    <property type="match status" value="1"/>
</dbReference>
<dbReference type="InterPro" id="IPR042100">
    <property type="entry name" value="Bug_dom1"/>
</dbReference>
<comment type="similarity">
    <text evidence="1">Belongs to the UPF0065 (bug) family.</text>
</comment>
<dbReference type="OrthoDB" id="8678477at2"/>
<proteinExistence type="inferred from homology"/>
<dbReference type="InterPro" id="IPR005064">
    <property type="entry name" value="BUG"/>
</dbReference>
<dbReference type="AlphaFoldDB" id="A0A375BRM5"/>
<keyword evidence="2" id="KW-0732">Signal</keyword>
<name>A0A375BRM5_9BURK</name>